<feature type="compositionally biased region" description="Basic residues" evidence="1">
    <location>
        <begin position="27"/>
        <end position="46"/>
    </location>
</feature>
<dbReference type="AlphaFoldDB" id="A0A427AH62"/>
<proteinExistence type="predicted"/>
<gene>
    <name evidence="2" type="ORF">B296_00015106</name>
</gene>
<feature type="region of interest" description="Disordered" evidence="1">
    <location>
        <begin position="23"/>
        <end position="46"/>
    </location>
</feature>
<comment type="caution">
    <text evidence="2">The sequence shown here is derived from an EMBL/GenBank/DDBJ whole genome shotgun (WGS) entry which is preliminary data.</text>
</comment>
<evidence type="ECO:0000313" key="3">
    <source>
        <dbReference type="Proteomes" id="UP000287651"/>
    </source>
</evidence>
<dbReference type="EMBL" id="AMZH03002439">
    <property type="protein sequence ID" value="RRT75575.1"/>
    <property type="molecule type" value="Genomic_DNA"/>
</dbReference>
<evidence type="ECO:0000313" key="2">
    <source>
        <dbReference type="EMBL" id="RRT75575.1"/>
    </source>
</evidence>
<protein>
    <submittedName>
        <fullName evidence="2">Uncharacterized protein</fullName>
    </submittedName>
</protein>
<accession>A0A427AH62</accession>
<reference evidence="2 3" key="1">
    <citation type="journal article" date="2014" name="Agronomy (Basel)">
        <title>A Draft Genome Sequence for Ensete ventricosum, the Drought-Tolerant Tree Against Hunger.</title>
        <authorList>
            <person name="Harrison J."/>
            <person name="Moore K.A."/>
            <person name="Paszkiewicz K."/>
            <person name="Jones T."/>
            <person name="Grant M."/>
            <person name="Ambacheew D."/>
            <person name="Muzemil S."/>
            <person name="Studholme D.J."/>
        </authorList>
    </citation>
    <scope>NUCLEOTIDE SEQUENCE [LARGE SCALE GENOMIC DNA]</scope>
</reference>
<name>A0A427AH62_ENSVE</name>
<organism evidence="2 3">
    <name type="scientific">Ensete ventricosum</name>
    <name type="common">Abyssinian banana</name>
    <name type="synonym">Musa ensete</name>
    <dbReference type="NCBI Taxonomy" id="4639"/>
    <lineage>
        <taxon>Eukaryota</taxon>
        <taxon>Viridiplantae</taxon>
        <taxon>Streptophyta</taxon>
        <taxon>Embryophyta</taxon>
        <taxon>Tracheophyta</taxon>
        <taxon>Spermatophyta</taxon>
        <taxon>Magnoliopsida</taxon>
        <taxon>Liliopsida</taxon>
        <taxon>Zingiberales</taxon>
        <taxon>Musaceae</taxon>
        <taxon>Ensete</taxon>
    </lineage>
</organism>
<evidence type="ECO:0000256" key="1">
    <source>
        <dbReference type="SAM" id="MobiDB-lite"/>
    </source>
</evidence>
<sequence>MGSTYRSARLLSIEGEIDRWRSIGGAKGKKKKKRKRRKNKKRRRKKYLISLRRPRSHAVTALACRRFFYRVR</sequence>
<dbReference type="Proteomes" id="UP000287651">
    <property type="component" value="Unassembled WGS sequence"/>
</dbReference>